<dbReference type="AlphaFoldDB" id="B3RSJ9"/>
<dbReference type="GO" id="GO:0051225">
    <property type="term" value="P:spindle assembly"/>
    <property type="evidence" value="ECO:0000318"/>
    <property type="project" value="GO_Central"/>
</dbReference>
<dbReference type="InterPro" id="IPR042241">
    <property type="entry name" value="GCP_C_sf"/>
</dbReference>
<dbReference type="Pfam" id="PF04130">
    <property type="entry name" value="GCP_C_terminal"/>
    <property type="match status" value="1"/>
</dbReference>
<dbReference type="eggNOG" id="KOG2065">
    <property type="taxonomic scope" value="Eukaryota"/>
</dbReference>
<name>B3RSJ9_TRIAD</name>
<evidence type="ECO:0000256" key="2">
    <source>
        <dbReference type="ARBA" id="ARBA00010337"/>
    </source>
</evidence>
<dbReference type="HOGENOM" id="CLU_012029_0_0_1"/>
<evidence type="ECO:0000313" key="9">
    <source>
        <dbReference type="EMBL" id="EDV27073.1"/>
    </source>
</evidence>
<feature type="domain" description="Gamma tubulin complex component C-terminal" evidence="7">
    <location>
        <begin position="339"/>
        <end position="639"/>
    </location>
</feature>
<dbReference type="GeneID" id="6752282"/>
<dbReference type="RefSeq" id="XP_002111069.1">
    <property type="nucleotide sequence ID" value="XM_002111033.1"/>
</dbReference>
<gene>
    <name evidence="9" type="ORF">TRIADDRAFT_23331</name>
</gene>
<dbReference type="GO" id="GO:0043015">
    <property type="term" value="F:gamma-tubulin binding"/>
    <property type="evidence" value="ECO:0000318"/>
    <property type="project" value="GO_Central"/>
</dbReference>
<dbReference type="OMA" id="QLSMWLL"/>
<dbReference type="GO" id="GO:0051321">
    <property type="term" value="P:meiotic cell cycle"/>
    <property type="evidence" value="ECO:0000318"/>
    <property type="project" value="GO_Central"/>
</dbReference>
<comment type="similarity">
    <text evidence="2 6">Belongs to the TUBGCP family.</text>
</comment>
<dbReference type="KEGG" id="tad:TRIADDRAFT_23331"/>
<evidence type="ECO:0000256" key="3">
    <source>
        <dbReference type="ARBA" id="ARBA00022490"/>
    </source>
</evidence>
<dbReference type="PhylomeDB" id="B3RSJ9"/>
<dbReference type="EMBL" id="DS985243">
    <property type="protein sequence ID" value="EDV27073.1"/>
    <property type="molecule type" value="Genomic_DNA"/>
</dbReference>
<proteinExistence type="inferred from homology"/>
<dbReference type="InterPro" id="IPR007259">
    <property type="entry name" value="GCP"/>
</dbReference>
<accession>B3RSJ9</accession>
<dbReference type="GO" id="GO:0000278">
    <property type="term" value="P:mitotic cell cycle"/>
    <property type="evidence" value="ECO:0000318"/>
    <property type="project" value="GO_Central"/>
</dbReference>
<dbReference type="PANTHER" id="PTHR19302:SF27">
    <property type="entry name" value="GAMMA-TUBULIN COMPLEX COMPONENT 4"/>
    <property type="match status" value="1"/>
</dbReference>
<dbReference type="GO" id="GO:0031122">
    <property type="term" value="P:cytoplasmic microtubule organization"/>
    <property type="evidence" value="ECO:0000318"/>
    <property type="project" value="GO_Central"/>
</dbReference>
<dbReference type="STRING" id="10228.B3RSJ9"/>
<keyword evidence="4 6" id="KW-0493">Microtubule</keyword>
<keyword evidence="3 6" id="KW-0963">Cytoplasm</keyword>
<evidence type="ECO:0000256" key="1">
    <source>
        <dbReference type="ARBA" id="ARBA00004267"/>
    </source>
</evidence>
<evidence type="ECO:0000256" key="4">
    <source>
        <dbReference type="ARBA" id="ARBA00022701"/>
    </source>
</evidence>
<sequence length="646" mass="75289">MLHEILLALSGYPGGIIVDDGKTFKVLPNLDFLHSGEADLINRVCRLGYYYYQFQSFATKYLSTSKKRKDDPNELRSGVYLSAFCVGLDNVLEPYRQAILVIEQEVLRDSHLPISYLQHQLEEYQMTFPVLAETLSYLSSGKYYGCRIFDLLYQQQNCGIKSVEDCLQIIINTCYKAMCKQLSTWLLHGFIVDRYEEFFICQARPLDQDESDSNLDHSTASGQELIEIESVRIMKEFKYLRYTLRSEVLPAHIPPRIADKIVFIGESVRIFENARELSLLNNGELNSIYGDKMNEIIVRLKSLSSQQVFSLSVFEEVIDEIRSTVAESLWRIVVDDANLVDHLKILKEFFLLGRGELFLAFIDQCNDFLKKPPSTIIEHDLNLAFQQAAHKIILPDEDFLSQFHLKIIQPEVEQKNIPIEQQESDREEAECGWTCLNLQYNVQWPLQLILTKPILEKYNVLFRFLISVNRIQLELQHCWKLQMQKRQEWQEQTQFRNIWNLRNHMAFLVDNLQYYLQVDVLEGQFTILMDKIKSTKDFEHVRIAHDQFISALVGQSFRLLKPVSHCLDEILNLCQRFCAFVNRQSDEVLESSAEEFDEISKCFERQTSLLLKILSSVRSHQASPHLSQLLLRIDFNKFFSSSTGLS</sequence>
<protein>
    <recommendedName>
        <fullName evidence="6">Gamma-tubulin complex component</fullName>
    </recommendedName>
</protein>
<dbReference type="PANTHER" id="PTHR19302">
    <property type="entry name" value="GAMMA TUBULIN COMPLEX PROTEIN"/>
    <property type="match status" value="1"/>
</dbReference>
<dbReference type="Proteomes" id="UP000009022">
    <property type="component" value="Unassembled WGS sequence"/>
</dbReference>
<feature type="domain" description="Gamma tubulin complex component protein N-terminal" evidence="8">
    <location>
        <begin position="2"/>
        <end position="335"/>
    </location>
</feature>
<dbReference type="GO" id="GO:0000930">
    <property type="term" value="C:gamma-tubulin complex"/>
    <property type="evidence" value="ECO:0000318"/>
    <property type="project" value="GO_Central"/>
</dbReference>
<comment type="subcellular location">
    <subcellularLocation>
        <location evidence="1 6">Cytoplasm</location>
        <location evidence="1 6">Cytoskeleton</location>
        <location evidence="1 6">Microtubule organizing center</location>
    </subcellularLocation>
</comment>
<dbReference type="GO" id="GO:0005874">
    <property type="term" value="C:microtubule"/>
    <property type="evidence" value="ECO:0007669"/>
    <property type="project" value="UniProtKB-KW"/>
</dbReference>
<dbReference type="Gene3D" id="1.20.120.1900">
    <property type="entry name" value="Gamma-tubulin complex, C-terminal domain"/>
    <property type="match status" value="1"/>
</dbReference>
<dbReference type="InterPro" id="IPR040457">
    <property type="entry name" value="GCP_C"/>
</dbReference>
<keyword evidence="10" id="KW-1185">Reference proteome</keyword>
<evidence type="ECO:0000259" key="8">
    <source>
        <dbReference type="Pfam" id="PF17681"/>
    </source>
</evidence>
<organism evidence="9 10">
    <name type="scientific">Trichoplax adhaerens</name>
    <name type="common">Trichoplax reptans</name>
    <dbReference type="NCBI Taxonomy" id="10228"/>
    <lineage>
        <taxon>Eukaryota</taxon>
        <taxon>Metazoa</taxon>
        <taxon>Placozoa</taxon>
        <taxon>Uniplacotomia</taxon>
        <taxon>Trichoplacea</taxon>
        <taxon>Trichoplacidae</taxon>
        <taxon>Trichoplax</taxon>
    </lineage>
</organism>
<dbReference type="InterPro" id="IPR041470">
    <property type="entry name" value="GCP_N"/>
</dbReference>
<evidence type="ECO:0000256" key="5">
    <source>
        <dbReference type="ARBA" id="ARBA00023212"/>
    </source>
</evidence>
<dbReference type="GO" id="GO:0007020">
    <property type="term" value="P:microtubule nucleation"/>
    <property type="evidence" value="ECO:0000318"/>
    <property type="project" value="GO_Central"/>
</dbReference>
<keyword evidence="5 6" id="KW-0206">Cytoskeleton</keyword>
<dbReference type="InParanoid" id="B3RSJ9"/>
<evidence type="ECO:0000259" key="7">
    <source>
        <dbReference type="Pfam" id="PF04130"/>
    </source>
</evidence>
<dbReference type="CTD" id="6752282"/>
<evidence type="ECO:0000256" key="6">
    <source>
        <dbReference type="RuleBase" id="RU363050"/>
    </source>
</evidence>
<dbReference type="GO" id="GO:0000922">
    <property type="term" value="C:spindle pole"/>
    <property type="evidence" value="ECO:0007669"/>
    <property type="project" value="InterPro"/>
</dbReference>
<dbReference type="OrthoDB" id="78652at2759"/>
<evidence type="ECO:0000313" key="10">
    <source>
        <dbReference type="Proteomes" id="UP000009022"/>
    </source>
</evidence>
<reference evidence="9 10" key="1">
    <citation type="journal article" date="2008" name="Nature">
        <title>The Trichoplax genome and the nature of placozoans.</title>
        <authorList>
            <person name="Srivastava M."/>
            <person name="Begovic E."/>
            <person name="Chapman J."/>
            <person name="Putnam N.H."/>
            <person name="Hellsten U."/>
            <person name="Kawashima T."/>
            <person name="Kuo A."/>
            <person name="Mitros T."/>
            <person name="Salamov A."/>
            <person name="Carpenter M.L."/>
            <person name="Signorovitch A.Y."/>
            <person name="Moreno M.A."/>
            <person name="Kamm K."/>
            <person name="Grimwood J."/>
            <person name="Schmutz J."/>
            <person name="Shapiro H."/>
            <person name="Grigoriev I.V."/>
            <person name="Buss L.W."/>
            <person name="Schierwater B."/>
            <person name="Dellaporta S.L."/>
            <person name="Rokhsar D.S."/>
        </authorList>
    </citation>
    <scope>NUCLEOTIDE SEQUENCE [LARGE SCALE GENOMIC DNA]</scope>
    <source>
        <strain evidence="9 10">Grell-BS-1999</strain>
    </source>
</reference>
<dbReference type="Pfam" id="PF17681">
    <property type="entry name" value="GCP_N_terminal"/>
    <property type="match status" value="1"/>
</dbReference>